<proteinExistence type="predicted"/>
<dbReference type="InterPro" id="IPR001347">
    <property type="entry name" value="SIS_dom"/>
</dbReference>
<dbReference type="Pfam" id="PF01418">
    <property type="entry name" value="HTH_6"/>
    <property type="match status" value="1"/>
</dbReference>
<organism evidence="6 7">
    <name type="scientific">Kistimonas scapharcae</name>
    <dbReference type="NCBI Taxonomy" id="1036133"/>
    <lineage>
        <taxon>Bacteria</taxon>
        <taxon>Pseudomonadati</taxon>
        <taxon>Pseudomonadota</taxon>
        <taxon>Gammaproteobacteria</taxon>
        <taxon>Oceanospirillales</taxon>
        <taxon>Endozoicomonadaceae</taxon>
        <taxon>Kistimonas</taxon>
    </lineage>
</organism>
<dbReference type="SUPFAM" id="SSF46689">
    <property type="entry name" value="Homeodomain-like"/>
    <property type="match status" value="1"/>
</dbReference>
<dbReference type="SUPFAM" id="SSF53697">
    <property type="entry name" value="SIS domain"/>
    <property type="match status" value="1"/>
</dbReference>
<name>A0ABP8V6V3_9GAMM</name>
<comment type="caution">
    <text evidence="6">The sequence shown here is derived from an EMBL/GenBank/DDBJ whole genome shotgun (WGS) entry which is preliminary data.</text>
</comment>
<feature type="domain" description="HTH rpiR-type" evidence="4">
    <location>
        <begin position="1"/>
        <end position="57"/>
    </location>
</feature>
<evidence type="ECO:0000259" key="4">
    <source>
        <dbReference type="PROSITE" id="PS51071"/>
    </source>
</evidence>
<dbReference type="PROSITE" id="PS51071">
    <property type="entry name" value="HTH_RPIR"/>
    <property type="match status" value="1"/>
</dbReference>
<protein>
    <submittedName>
        <fullName evidence="6">Transcriptional regulator HexR</fullName>
    </submittedName>
</protein>
<dbReference type="PANTHER" id="PTHR30514:SF1">
    <property type="entry name" value="HTH-TYPE TRANSCRIPTIONAL REGULATOR HEXR-RELATED"/>
    <property type="match status" value="1"/>
</dbReference>
<keyword evidence="1" id="KW-0805">Transcription regulation</keyword>
<dbReference type="Gene3D" id="1.10.10.10">
    <property type="entry name" value="Winged helix-like DNA-binding domain superfamily/Winged helix DNA-binding domain"/>
    <property type="match status" value="1"/>
</dbReference>
<gene>
    <name evidence="6" type="primary">hexR</name>
    <name evidence="6" type="ORF">GCM10023116_38100</name>
</gene>
<dbReference type="Pfam" id="PF01380">
    <property type="entry name" value="SIS"/>
    <property type="match status" value="1"/>
</dbReference>
<evidence type="ECO:0000313" key="7">
    <source>
        <dbReference type="Proteomes" id="UP001500604"/>
    </source>
</evidence>
<keyword evidence="3" id="KW-0804">Transcription</keyword>
<evidence type="ECO:0000313" key="6">
    <source>
        <dbReference type="EMBL" id="GAA4651526.1"/>
    </source>
</evidence>
<keyword evidence="2" id="KW-0238">DNA-binding</keyword>
<dbReference type="Gene3D" id="3.40.50.10490">
    <property type="entry name" value="Glucose-6-phosphate isomerase like protein, domain 1"/>
    <property type="match status" value="1"/>
</dbReference>
<evidence type="ECO:0000256" key="1">
    <source>
        <dbReference type="ARBA" id="ARBA00023015"/>
    </source>
</evidence>
<dbReference type="InterPro" id="IPR047640">
    <property type="entry name" value="RpiR-like"/>
</dbReference>
<dbReference type="CDD" id="cd05013">
    <property type="entry name" value="SIS_RpiR"/>
    <property type="match status" value="1"/>
</dbReference>
<dbReference type="PROSITE" id="PS51464">
    <property type="entry name" value="SIS"/>
    <property type="match status" value="1"/>
</dbReference>
<sequence length="261" mass="28382">MADYVAAHPANVIHISIADLVSHCGVSEPTVLRFCRAIGCHGFQDFKLQLAQSLASGASFGQFEVTGEESTGDFKQMVFNTTISNLIDIRDQLNSEQLEQAIALLSQAQRIEFYGYGASGIVATDAQHKFLRLQVTTAAYSDPHMQFMSAGTLTSDDVVIAISQTGRTKELLHVIQLVQKQSAKVIALCPSNTPMASACDIHVPINVPENTDIYTPLTSRIAHLVVIDVLAMGVAMSRGPELAQQLQTVKKNLRSLRLTQK</sequence>
<dbReference type="PANTHER" id="PTHR30514">
    <property type="entry name" value="GLUCOKINASE"/>
    <property type="match status" value="1"/>
</dbReference>
<dbReference type="InterPro" id="IPR035472">
    <property type="entry name" value="RpiR-like_SIS"/>
</dbReference>
<evidence type="ECO:0000259" key="5">
    <source>
        <dbReference type="PROSITE" id="PS51464"/>
    </source>
</evidence>
<dbReference type="InterPro" id="IPR036388">
    <property type="entry name" value="WH-like_DNA-bd_sf"/>
</dbReference>
<dbReference type="EMBL" id="BAABFL010000455">
    <property type="protein sequence ID" value="GAA4651526.1"/>
    <property type="molecule type" value="Genomic_DNA"/>
</dbReference>
<feature type="domain" description="SIS" evidence="5">
    <location>
        <begin position="101"/>
        <end position="240"/>
    </location>
</feature>
<dbReference type="InterPro" id="IPR046348">
    <property type="entry name" value="SIS_dom_sf"/>
</dbReference>
<evidence type="ECO:0000256" key="3">
    <source>
        <dbReference type="ARBA" id="ARBA00023163"/>
    </source>
</evidence>
<dbReference type="Proteomes" id="UP001500604">
    <property type="component" value="Unassembled WGS sequence"/>
</dbReference>
<dbReference type="InterPro" id="IPR009057">
    <property type="entry name" value="Homeodomain-like_sf"/>
</dbReference>
<keyword evidence="7" id="KW-1185">Reference proteome</keyword>
<accession>A0ABP8V6V3</accession>
<dbReference type="InterPro" id="IPR000281">
    <property type="entry name" value="HTH_RpiR"/>
</dbReference>
<reference evidence="7" key="1">
    <citation type="journal article" date="2019" name="Int. J. Syst. Evol. Microbiol.">
        <title>The Global Catalogue of Microorganisms (GCM) 10K type strain sequencing project: providing services to taxonomists for standard genome sequencing and annotation.</title>
        <authorList>
            <consortium name="The Broad Institute Genomics Platform"/>
            <consortium name="The Broad Institute Genome Sequencing Center for Infectious Disease"/>
            <person name="Wu L."/>
            <person name="Ma J."/>
        </authorList>
    </citation>
    <scope>NUCLEOTIDE SEQUENCE [LARGE SCALE GENOMIC DNA]</scope>
    <source>
        <strain evidence="7">JCM 17805</strain>
    </source>
</reference>
<evidence type="ECO:0000256" key="2">
    <source>
        <dbReference type="ARBA" id="ARBA00023125"/>
    </source>
</evidence>